<accession>A0A812M1B1</accession>
<evidence type="ECO:0000313" key="1">
    <source>
        <dbReference type="EMBL" id="CAE7255326.1"/>
    </source>
</evidence>
<dbReference type="AlphaFoldDB" id="A0A812M1B1"/>
<name>A0A812M1B1_9DINO</name>
<protein>
    <submittedName>
        <fullName evidence="1">Dph5 protein</fullName>
    </submittedName>
</protein>
<evidence type="ECO:0000313" key="2">
    <source>
        <dbReference type="Proteomes" id="UP000604046"/>
    </source>
</evidence>
<reference evidence="1" key="1">
    <citation type="submission" date="2021-02" db="EMBL/GenBank/DDBJ databases">
        <authorList>
            <person name="Dougan E. K."/>
            <person name="Rhodes N."/>
            <person name="Thang M."/>
            <person name="Chan C."/>
        </authorList>
    </citation>
    <scope>NUCLEOTIDE SEQUENCE</scope>
</reference>
<dbReference type="EMBL" id="CAJNDS010001324">
    <property type="protein sequence ID" value="CAE7255326.1"/>
    <property type="molecule type" value="Genomic_DNA"/>
</dbReference>
<organism evidence="1 2">
    <name type="scientific">Symbiodinium natans</name>
    <dbReference type="NCBI Taxonomy" id="878477"/>
    <lineage>
        <taxon>Eukaryota</taxon>
        <taxon>Sar</taxon>
        <taxon>Alveolata</taxon>
        <taxon>Dinophyceae</taxon>
        <taxon>Suessiales</taxon>
        <taxon>Symbiodiniaceae</taxon>
        <taxon>Symbiodinium</taxon>
    </lineage>
</organism>
<comment type="caution">
    <text evidence="1">The sequence shown here is derived from an EMBL/GenBank/DDBJ whole genome shotgun (WGS) entry which is preliminary data.</text>
</comment>
<dbReference type="Proteomes" id="UP000604046">
    <property type="component" value="Unassembled WGS sequence"/>
</dbReference>
<proteinExistence type="predicted"/>
<gene>
    <name evidence="1" type="primary">dph5</name>
    <name evidence="1" type="ORF">SNAT2548_LOCUS12983</name>
</gene>
<sequence>MVYRPCSHLLKEDWPQYLETVRLLFARGGPCPVRMRMLLFGDEVSAGLSIDKLQLALYAGLRDKLKSGAMLQFYLEQRGPCPASEDTCLLRRLMREFPRVHLVPAKLQCLGVVKLLLNMNTRTAINRVLAEISCIYLRGTCPGCWPTTRWPRPRRPQRRPPLH</sequence>
<keyword evidence="2" id="KW-1185">Reference proteome</keyword>